<dbReference type="Pfam" id="PF17674">
    <property type="entry name" value="HHH_9"/>
    <property type="match status" value="1"/>
</dbReference>
<gene>
    <name evidence="2" type="ORF">A2Y62_06180</name>
</gene>
<dbReference type="SUPFAM" id="SSF53098">
    <property type="entry name" value="Ribonuclease H-like"/>
    <property type="match status" value="1"/>
</dbReference>
<dbReference type="InterPro" id="IPR023323">
    <property type="entry name" value="Tex-like_dom_sf"/>
</dbReference>
<dbReference type="GO" id="GO:0006412">
    <property type="term" value="P:translation"/>
    <property type="evidence" value="ECO:0007669"/>
    <property type="project" value="TreeGrafter"/>
</dbReference>
<dbReference type="Gene3D" id="3.30.420.140">
    <property type="entry name" value="YqgF/RNase H-like domain"/>
    <property type="match status" value="1"/>
</dbReference>
<dbReference type="Pfam" id="PF09371">
    <property type="entry name" value="Tex_N"/>
    <property type="match status" value="1"/>
</dbReference>
<name>A0A1F5VVZ4_9BACT</name>
<dbReference type="Proteomes" id="UP000178943">
    <property type="component" value="Unassembled WGS sequence"/>
</dbReference>
<dbReference type="PANTHER" id="PTHR10724:SF10">
    <property type="entry name" value="S1 RNA-BINDING DOMAIN-CONTAINING PROTEIN 1"/>
    <property type="match status" value="1"/>
</dbReference>
<protein>
    <submittedName>
        <fullName evidence="2">RNA-binding transcriptional accessory protein</fullName>
    </submittedName>
</protein>
<dbReference type="FunFam" id="2.40.50.140:FF:000051">
    <property type="entry name" value="RNA-binding transcriptional accessory protein"/>
    <property type="match status" value="1"/>
</dbReference>
<feature type="domain" description="S1 motif" evidence="1">
    <location>
        <begin position="639"/>
        <end position="708"/>
    </location>
</feature>
<comment type="caution">
    <text evidence="2">The sequence shown here is derived from an EMBL/GenBank/DDBJ whole genome shotgun (WGS) entry which is preliminary data.</text>
</comment>
<dbReference type="InterPro" id="IPR012340">
    <property type="entry name" value="NA-bd_OB-fold"/>
</dbReference>
<dbReference type="GO" id="GO:0003729">
    <property type="term" value="F:mRNA binding"/>
    <property type="evidence" value="ECO:0007669"/>
    <property type="project" value="TreeGrafter"/>
</dbReference>
<dbReference type="InterPro" id="IPR010994">
    <property type="entry name" value="RuvA_2-like"/>
</dbReference>
<dbReference type="Pfam" id="PF22706">
    <property type="entry name" value="Tex_central_region"/>
    <property type="match status" value="1"/>
</dbReference>
<dbReference type="InterPro" id="IPR006641">
    <property type="entry name" value="YqgF/RNaseH-like_dom"/>
</dbReference>
<dbReference type="Pfam" id="PF00575">
    <property type="entry name" value="S1"/>
    <property type="match status" value="1"/>
</dbReference>
<evidence type="ECO:0000259" key="1">
    <source>
        <dbReference type="PROSITE" id="PS50126"/>
    </source>
</evidence>
<reference evidence="2 3" key="1">
    <citation type="journal article" date="2016" name="Nat. Commun.">
        <title>Thousands of microbial genomes shed light on interconnected biogeochemical processes in an aquifer system.</title>
        <authorList>
            <person name="Anantharaman K."/>
            <person name="Brown C.T."/>
            <person name="Hug L.A."/>
            <person name="Sharon I."/>
            <person name="Castelle C.J."/>
            <person name="Probst A.J."/>
            <person name="Thomas B.C."/>
            <person name="Singh A."/>
            <person name="Wilkins M.J."/>
            <person name="Karaoz U."/>
            <person name="Brodie E.L."/>
            <person name="Williams K.H."/>
            <person name="Hubbard S.S."/>
            <person name="Banfield J.F."/>
        </authorList>
    </citation>
    <scope>NUCLEOTIDE SEQUENCE [LARGE SCALE GENOMIC DNA]</scope>
</reference>
<dbReference type="Gene3D" id="1.10.3500.10">
    <property type="entry name" value="Tex N-terminal region-like"/>
    <property type="match status" value="1"/>
</dbReference>
<evidence type="ECO:0000313" key="3">
    <source>
        <dbReference type="Proteomes" id="UP000178943"/>
    </source>
</evidence>
<dbReference type="GO" id="GO:0003735">
    <property type="term" value="F:structural constituent of ribosome"/>
    <property type="evidence" value="ECO:0007669"/>
    <property type="project" value="TreeGrafter"/>
</dbReference>
<dbReference type="AlphaFoldDB" id="A0A1F5VVZ4"/>
<dbReference type="Pfam" id="PF12836">
    <property type="entry name" value="HHH_3"/>
    <property type="match status" value="1"/>
</dbReference>
<dbReference type="EMBL" id="MFGW01000047">
    <property type="protein sequence ID" value="OGF67518.1"/>
    <property type="molecule type" value="Genomic_DNA"/>
</dbReference>
<dbReference type="InterPro" id="IPR023319">
    <property type="entry name" value="Tex-like_HTH_dom_sf"/>
</dbReference>
<dbReference type="InterPro" id="IPR041692">
    <property type="entry name" value="HHH_9"/>
</dbReference>
<dbReference type="InterPro" id="IPR003029">
    <property type="entry name" value="S1_domain"/>
</dbReference>
<dbReference type="GO" id="GO:0006139">
    <property type="term" value="P:nucleobase-containing compound metabolic process"/>
    <property type="evidence" value="ECO:0007669"/>
    <property type="project" value="InterPro"/>
</dbReference>
<dbReference type="InterPro" id="IPR018974">
    <property type="entry name" value="Tex-like_N"/>
</dbReference>
<dbReference type="SUPFAM" id="SSF50249">
    <property type="entry name" value="Nucleic acid-binding proteins"/>
    <property type="match status" value="1"/>
</dbReference>
<dbReference type="InterPro" id="IPR032639">
    <property type="entry name" value="Tex_YqgF"/>
</dbReference>
<dbReference type="PROSITE" id="PS50126">
    <property type="entry name" value="S1"/>
    <property type="match status" value="1"/>
</dbReference>
<dbReference type="SUPFAM" id="SSF158832">
    <property type="entry name" value="Tex N-terminal region-like"/>
    <property type="match status" value="1"/>
</dbReference>
<dbReference type="CDD" id="cd05685">
    <property type="entry name" value="S1_Tex"/>
    <property type="match status" value="1"/>
</dbReference>
<dbReference type="InterPro" id="IPR055179">
    <property type="entry name" value="Tex-like_central_region"/>
</dbReference>
<dbReference type="SMART" id="SM00316">
    <property type="entry name" value="S1"/>
    <property type="match status" value="1"/>
</dbReference>
<dbReference type="Gene3D" id="1.10.10.650">
    <property type="entry name" value="RuvA domain 2-like"/>
    <property type="match status" value="1"/>
</dbReference>
<evidence type="ECO:0000313" key="2">
    <source>
        <dbReference type="EMBL" id="OGF67518.1"/>
    </source>
</evidence>
<sequence length="710" mass="80447">MQEKDLHYIAEKSDAQLFQAHNVIEMLNEGMNVPFISRYRKEKTGSLDEVKINAIKEQFEYIDELNKRKETVLKTIEEQGKLTDELKKQIEDTYSKVELEDIYLPYKPKRRTKATIAKEKGLEPLATIIFDEKIVGFPGELAVEYVSEEKGVASIEEAVEGAGYIIAEWFSESAIARKIIREEVAEKGMLTVSVTEEWKEKRSKFEQYYDFKELVKSIPSHRFLAIRRGESEDVLTFRIDVDKELLLAKVEPMLFSRKHPRRDFLSEVMKDAYQRLIFPSVESDVLSELKRKSDEEAIEVFATNLKKLLLAPAAGSMRGMGVDPGYRTGCKLVVVDETGKLLDTATIFPTKPFEKIEEATEVVVRLIQHYAIKAVAIGNGTASRETSTFFKKIVPKGVTVSVVSESGASIYSVSEVARQEFPEHDVTVRGSVSIARRFQDPLAELVKIDPKSIGVGQYQHDVNQGLLKKKLDNVVVMVVNNVGIDLNTASHHVLKYISGIGDVLAKNIVKYRDEHGMFKNRREVLKVAKFGEKAFQQSAGFMRIINGDNLLDSTGIHPESYGIVENMMTKLDVQLTDLVRNKELITLVNPQEFITKEFGLPTIKDILGELLHPGKDPRKDFEVFEFSEEVMEFEDVKEGMMLKGIVTNVTRFGAFVDIGVHQDALIHISELSNKFIRSPEEVVSVGDKVNAKVVKVDPELRRIHLSLKRR</sequence>
<dbReference type="InterPro" id="IPR050437">
    <property type="entry name" value="Ribos_protein_bS1-like"/>
</dbReference>
<dbReference type="InterPro" id="IPR044146">
    <property type="entry name" value="S1_Tex"/>
</dbReference>
<dbReference type="InterPro" id="IPR037027">
    <property type="entry name" value="YqgF/RNaseH-like_dom_sf"/>
</dbReference>
<dbReference type="PANTHER" id="PTHR10724">
    <property type="entry name" value="30S RIBOSOMAL PROTEIN S1"/>
    <property type="match status" value="1"/>
</dbReference>
<dbReference type="FunFam" id="1.10.10.650:FF:000001">
    <property type="entry name" value="S1 RNA-binding domain 1"/>
    <property type="match status" value="1"/>
</dbReference>
<dbReference type="Gene3D" id="2.40.50.140">
    <property type="entry name" value="Nucleic acid-binding proteins"/>
    <property type="match status" value="1"/>
</dbReference>
<accession>A0A1F5VVZ4</accession>
<dbReference type="SUPFAM" id="SSF47781">
    <property type="entry name" value="RuvA domain 2-like"/>
    <property type="match status" value="2"/>
</dbReference>
<organism evidence="2 3">
    <name type="scientific">Candidatus Fischerbacteria bacterium RBG_13_37_8</name>
    <dbReference type="NCBI Taxonomy" id="1817863"/>
    <lineage>
        <taxon>Bacteria</taxon>
        <taxon>Candidatus Fischeribacteriota</taxon>
    </lineage>
</organism>
<dbReference type="SMART" id="SM00732">
    <property type="entry name" value="YqgFc"/>
    <property type="match status" value="1"/>
</dbReference>
<dbReference type="STRING" id="1817863.A2Y62_06180"/>
<proteinExistence type="predicted"/>
<dbReference type="GO" id="GO:0005737">
    <property type="term" value="C:cytoplasm"/>
    <property type="evidence" value="ECO:0007669"/>
    <property type="project" value="UniProtKB-ARBA"/>
</dbReference>
<dbReference type="InterPro" id="IPR012337">
    <property type="entry name" value="RNaseH-like_sf"/>
</dbReference>
<dbReference type="Gene3D" id="1.10.150.310">
    <property type="entry name" value="Tex RuvX-like domain-like"/>
    <property type="match status" value="1"/>
</dbReference>
<dbReference type="Pfam" id="PF16921">
    <property type="entry name" value="Tex_YqgF"/>
    <property type="match status" value="1"/>
</dbReference>
<dbReference type="FunFam" id="3.30.420.140:FF:000001">
    <property type="entry name" value="RNA-binding transcriptional accessory protein"/>
    <property type="match status" value="1"/>
</dbReference>